<comment type="subcellular location">
    <subcellularLocation>
        <location evidence="1 8">Cytoplasm</location>
    </subcellularLocation>
</comment>
<sequence>MLEKFKNHIEQKLPFLKEGNLLIAISGGIDSVVLTHLLHQLNYSIALAHCNFKLRFEDSDKDEVFVKRLAEKLKVKCFTTSFSTQDYANNNNLSIQMAARELRYNWFNELLKQENYQYVLTAHQLNDNVETVLINLTRGANIQGLTGIPEINGNIIRPLLPFSRNEIQQFTIDNQISWREDESNQSTKYFRNKIRHKVIPVLQELNANLLHTFQEHLGYLKEEKEVLEKHLNEVKNDLCFEEENQLKIDIKKLKKYKNFKVYLYHILKGCGFSEWANIADLLDAQAGKYVASKTHRLIKDRGFLLLTKNDILLLDSVYEIPLKTSVISKPISLQFQEVNQLEKNTSSKVFLDKSKLQYPLRLRKRKDGDVFYPFGMKGKKKISKFFKDEKMSLIEKENTWLLCNANDDIIWVVGKRLNSEFVVKQTTDKILKVTLNY</sequence>
<keyword evidence="4 8" id="KW-0819">tRNA processing</keyword>
<proteinExistence type="inferred from homology"/>
<feature type="domain" description="Lysidine-tRNA(Ile) synthetase C-terminal" evidence="9">
    <location>
        <begin position="360"/>
        <end position="433"/>
    </location>
</feature>
<dbReference type="CDD" id="cd01992">
    <property type="entry name" value="TilS_N"/>
    <property type="match status" value="1"/>
</dbReference>
<dbReference type="SMART" id="SM00977">
    <property type="entry name" value="TilS_C"/>
    <property type="match status" value="1"/>
</dbReference>
<comment type="function">
    <text evidence="8">Ligates lysine onto the cytidine present at position 34 of the AUA codon-specific tRNA(Ile) that contains the anticodon CAU, in an ATP-dependent manner. Cytidine is converted to lysidine, thus changing the amino acid specificity of the tRNA from methionine to isoleucine.</text>
</comment>
<dbReference type="InterPro" id="IPR012094">
    <property type="entry name" value="tRNA_Ile_lys_synt"/>
</dbReference>
<keyword evidence="11" id="KW-1185">Reference proteome</keyword>
<comment type="caution">
    <text evidence="10">The sequence shown here is derived from an EMBL/GenBank/DDBJ whole genome shotgun (WGS) entry which is preliminary data.</text>
</comment>
<organism evidence="10 11">
    <name type="scientific">Pseudofulvibacter geojedonensis</name>
    <dbReference type="NCBI Taxonomy" id="1123758"/>
    <lineage>
        <taxon>Bacteria</taxon>
        <taxon>Pseudomonadati</taxon>
        <taxon>Bacteroidota</taxon>
        <taxon>Flavobacteriia</taxon>
        <taxon>Flavobacteriales</taxon>
        <taxon>Flavobacteriaceae</taxon>
        <taxon>Pseudofulvibacter</taxon>
    </lineage>
</organism>
<comment type="domain">
    <text evidence="8">The N-terminal region contains the highly conserved SGGXDS motif, predicted to be a P-loop motif involved in ATP binding.</text>
</comment>
<feature type="binding site" evidence="8">
    <location>
        <begin position="26"/>
        <end position="31"/>
    </location>
    <ligand>
        <name>ATP</name>
        <dbReference type="ChEBI" id="CHEBI:30616"/>
    </ligand>
</feature>
<dbReference type="Proteomes" id="UP001596997">
    <property type="component" value="Unassembled WGS sequence"/>
</dbReference>
<dbReference type="NCBIfam" id="TIGR02432">
    <property type="entry name" value="lysidine_TilS_N"/>
    <property type="match status" value="1"/>
</dbReference>
<evidence type="ECO:0000313" key="10">
    <source>
        <dbReference type="EMBL" id="MFD0962565.1"/>
    </source>
</evidence>
<dbReference type="Pfam" id="PF01171">
    <property type="entry name" value="ATP_bind_3"/>
    <property type="match status" value="1"/>
</dbReference>
<dbReference type="EC" id="6.3.4.19" evidence="8"/>
<evidence type="ECO:0000256" key="6">
    <source>
        <dbReference type="ARBA" id="ARBA00022840"/>
    </source>
</evidence>
<keyword evidence="2 8" id="KW-0963">Cytoplasm</keyword>
<dbReference type="NCBIfam" id="TIGR02433">
    <property type="entry name" value="lysidine_TilS_C"/>
    <property type="match status" value="1"/>
</dbReference>
<keyword evidence="5 8" id="KW-0547">Nucleotide-binding</keyword>
<dbReference type="HAMAP" id="MF_01161">
    <property type="entry name" value="tRNA_Ile_lys_synt"/>
    <property type="match status" value="1"/>
</dbReference>
<protein>
    <recommendedName>
        <fullName evidence="8">tRNA(Ile)-lysidine synthase</fullName>
        <ecNumber evidence="8">6.3.4.19</ecNumber>
    </recommendedName>
    <alternativeName>
        <fullName evidence="8">tRNA(Ile)-2-lysyl-cytidine synthase</fullName>
    </alternativeName>
    <alternativeName>
        <fullName evidence="8">tRNA(Ile)-lysidine synthetase</fullName>
    </alternativeName>
</protein>
<dbReference type="Pfam" id="PF11734">
    <property type="entry name" value="TilS_C"/>
    <property type="match status" value="1"/>
</dbReference>
<dbReference type="InterPro" id="IPR012795">
    <property type="entry name" value="tRNA_Ile_lys_synt_N"/>
</dbReference>
<evidence type="ECO:0000256" key="3">
    <source>
        <dbReference type="ARBA" id="ARBA00022598"/>
    </source>
</evidence>
<keyword evidence="3 8" id="KW-0436">Ligase</keyword>
<dbReference type="SUPFAM" id="SSF56037">
    <property type="entry name" value="PheT/TilS domain"/>
    <property type="match status" value="1"/>
</dbReference>
<dbReference type="GO" id="GO:0032267">
    <property type="term" value="F:tRNA(Ile)-lysidine synthase activity"/>
    <property type="evidence" value="ECO:0007669"/>
    <property type="project" value="UniProtKB-EC"/>
</dbReference>
<evidence type="ECO:0000256" key="5">
    <source>
        <dbReference type="ARBA" id="ARBA00022741"/>
    </source>
</evidence>
<reference evidence="11" key="1">
    <citation type="journal article" date="2019" name="Int. J. Syst. Evol. Microbiol.">
        <title>The Global Catalogue of Microorganisms (GCM) 10K type strain sequencing project: providing services to taxonomists for standard genome sequencing and annotation.</title>
        <authorList>
            <consortium name="The Broad Institute Genomics Platform"/>
            <consortium name="The Broad Institute Genome Sequencing Center for Infectious Disease"/>
            <person name="Wu L."/>
            <person name="Ma J."/>
        </authorList>
    </citation>
    <scope>NUCLEOTIDE SEQUENCE [LARGE SCALE GENOMIC DNA]</scope>
    <source>
        <strain evidence="11">CCUG 62114</strain>
    </source>
</reference>
<dbReference type="InterPro" id="IPR011063">
    <property type="entry name" value="TilS/TtcA_N"/>
</dbReference>
<evidence type="ECO:0000256" key="4">
    <source>
        <dbReference type="ARBA" id="ARBA00022694"/>
    </source>
</evidence>
<dbReference type="EMBL" id="JBHTJM010000002">
    <property type="protein sequence ID" value="MFD0962565.1"/>
    <property type="molecule type" value="Genomic_DNA"/>
</dbReference>
<evidence type="ECO:0000259" key="9">
    <source>
        <dbReference type="SMART" id="SM00977"/>
    </source>
</evidence>
<dbReference type="RefSeq" id="WP_377712358.1">
    <property type="nucleotide sequence ID" value="NZ_JBHTJM010000002.1"/>
</dbReference>
<dbReference type="InterPro" id="IPR012796">
    <property type="entry name" value="Lysidine-tRNA-synth_C"/>
</dbReference>
<comment type="catalytic activity">
    <reaction evidence="7 8">
        <text>cytidine(34) in tRNA(Ile2) + L-lysine + ATP = lysidine(34) in tRNA(Ile2) + AMP + diphosphate + H(+)</text>
        <dbReference type="Rhea" id="RHEA:43744"/>
        <dbReference type="Rhea" id="RHEA-COMP:10625"/>
        <dbReference type="Rhea" id="RHEA-COMP:10670"/>
        <dbReference type="ChEBI" id="CHEBI:15378"/>
        <dbReference type="ChEBI" id="CHEBI:30616"/>
        <dbReference type="ChEBI" id="CHEBI:32551"/>
        <dbReference type="ChEBI" id="CHEBI:33019"/>
        <dbReference type="ChEBI" id="CHEBI:82748"/>
        <dbReference type="ChEBI" id="CHEBI:83665"/>
        <dbReference type="ChEBI" id="CHEBI:456215"/>
        <dbReference type="EC" id="6.3.4.19"/>
    </reaction>
</comment>
<dbReference type="PANTHER" id="PTHR43033">
    <property type="entry name" value="TRNA(ILE)-LYSIDINE SYNTHASE-RELATED"/>
    <property type="match status" value="1"/>
</dbReference>
<dbReference type="InterPro" id="IPR014729">
    <property type="entry name" value="Rossmann-like_a/b/a_fold"/>
</dbReference>
<gene>
    <name evidence="8 10" type="primary">tilS</name>
    <name evidence="10" type="ORF">ACFQ1O_00950</name>
</gene>
<evidence type="ECO:0000256" key="2">
    <source>
        <dbReference type="ARBA" id="ARBA00022490"/>
    </source>
</evidence>
<dbReference type="PANTHER" id="PTHR43033:SF1">
    <property type="entry name" value="TRNA(ILE)-LYSIDINE SYNTHASE-RELATED"/>
    <property type="match status" value="1"/>
</dbReference>
<evidence type="ECO:0000256" key="1">
    <source>
        <dbReference type="ARBA" id="ARBA00004496"/>
    </source>
</evidence>
<name>A0ABW3HYC1_9FLAO</name>
<keyword evidence="6 8" id="KW-0067">ATP-binding</keyword>
<dbReference type="SUPFAM" id="SSF52402">
    <property type="entry name" value="Adenine nucleotide alpha hydrolases-like"/>
    <property type="match status" value="1"/>
</dbReference>
<evidence type="ECO:0000256" key="8">
    <source>
        <dbReference type="HAMAP-Rule" id="MF_01161"/>
    </source>
</evidence>
<evidence type="ECO:0000256" key="7">
    <source>
        <dbReference type="ARBA" id="ARBA00048539"/>
    </source>
</evidence>
<dbReference type="Gene3D" id="3.40.50.620">
    <property type="entry name" value="HUPs"/>
    <property type="match status" value="1"/>
</dbReference>
<comment type="similarity">
    <text evidence="8">Belongs to the tRNA(Ile)-lysidine synthase family.</text>
</comment>
<accession>A0ABW3HYC1</accession>
<evidence type="ECO:0000313" key="11">
    <source>
        <dbReference type="Proteomes" id="UP001596997"/>
    </source>
</evidence>